<evidence type="ECO:0000313" key="1">
    <source>
        <dbReference type="EMBL" id="GGB17436.1"/>
    </source>
</evidence>
<dbReference type="EMBL" id="BMJC01000005">
    <property type="protein sequence ID" value="GGB17436.1"/>
    <property type="molecule type" value="Genomic_DNA"/>
</dbReference>
<name>A0A8J2XVQ3_9BACT</name>
<dbReference type="InterPro" id="IPR014917">
    <property type="entry name" value="DUF1800"/>
</dbReference>
<comment type="caution">
    <text evidence="1">The sequence shown here is derived from an EMBL/GenBank/DDBJ whole genome shotgun (WGS) entry which is preliminary data.</text>
</comment>
<keyword evidence="2" id="KW-1185">Reference proteome</keyword>
<dbReference type="RefSeq" id="WP_229689058.1">
    <property type="nucleotide sequence ID" value="NZ_BMJC01000005.1"/>
</dbReference>
<evidence type="ECO:0000313" key="2">
    <source>
        <dbReference type="Proteomes" id="UP000607559"/>
    </source>
</evidence>
<reference evidence="1" key="2">
    <citation type="submission" date="2020-09" db="EMBL/GenBank/DDBJ databases">
        <authorList>
            <person name="Sun Q."/>
            <person name="Zhou Y."/>
        </authorList>
    </citation>
    <scope>NUCLEOTIDE SEQUENCE</scope>
    <source>
        <strain evidence="1">CGMCC 1.15448</strain>
    </source>
</reference>
<dbReference type="Pfam" id="PF08811">
    <property type="entry name" value="DUF1800"/>
    <property type="match status" value="1"/>
</dbReference>
<sequence length="576" mass="64795">MKVVIKMAAVVLAAMGGYFLLSGFMAVPVSPHVLSGTRIPPLYHFPYRQAGLTERQAAAHLLSRFTYGARPGEVDAVVQMGLESWFARQLEASLPDDSVDRRLTQYDALTLTNEEVANTYPRNGQVLRMAIRDGVIDKDSVKVDRAAYRDVLQNYMQEKGYKREQELFRQFCCQKMLRAAYSENQLLEVMTDFWFNHFNVSITKNDCAEFIPAYERDVIRPNALGRFNELLLKTAKSPAMLYYLDNFISSAPVQNDTSAQRARGLNENYAREVMELHTLGVDGGYTQQDVTEAARVLTGWGVYPIGEFAKAGRAAQLNRWTDEQIARRGFVHDGDFFFNANRHDKGEKVVLGHVFPAGGGYQEGVDLLNMLAHQPATAKFISRKIAVRFVSDDPPASLIDRMAKTFMERNGDIRQVLITMVSAPEFWSPLALREKTKSPFEVAIGAVRALNGDIRQPMPLYNWVTRMGEKEYYYMAPTGYPDRGTYWINTGSLLNRMNFGLALAEGQIPGLQINLLALNNGHEPESAEAALQVYGRILLPERDLTATEKRVGPMLYDKGLAETVGIIIGSPEFQRR</sequence>
<dbReference type="AlphaFoldDB" id="A0A8J2XVQ3"/>
<proteinExistence type="predicted"/>
<reference evidence="1" key="1">
    <citation type="journal article" date="2014" name="Int. J. Syst. Evol. Microbiol.">
        <title>Complete genome sequence of Corynebacterium casei LMG S-19264T (=DSM 44701T), isolated from a smear-ripened cheese.</title>
        <authorList>
            <consortium name="US DOE Joint Genome Institute (JGI-PGF)"/>
            <person name="Walter F."/>
            <person name="Albersmeier A."/>
            <person name="Kalinowski J."/>
            <person name="Ruckert C."/>
        </authorList>
    </citation>
    <scope>NUCLEOTIDE SEQUENCE</scope>
    <source>
        <strain evidence="1">CGMCC 1.15448</strain>
    </source>
</reference>
<protein>
    <recommendedName>
        <fullName evidence="3">DUF1800 domain-containing protein</fullName>
    </recommendedName>
</protein>
<accession>A0A8J2XVQ3</accession>
<evidence type="ECO:0008006" key="3">
    <source>
        <dbReference type="Google" id="ProtNLM"/>
    </source>
</evidence>
<dbReference type="Proteomes" id="UP000607559">
    <property type="component" value="Unassembled WGS sequence"/>
</dbReference>
<organism evidence="1 2">
    <name type="scientific">Puia dinghuensis</name>
    <dbReference type="NCBI Taxonomy" id="1792502"/>
    <lineage>
        <taxon>Bacteria</taxon>
        <taxon>Pseudomonadati</taxon>
        <taxon>Bacteroidota</taxon>
        <taxon>Chitinophagia</taxon>
        <taxon>Chitinophagales</taxon>
        <taxon>Chitinophagaceae</taxon>
        <taxon>Puia</taxon>
    </lineage>
</organism>
<gene>
    <name evidence="1" type="ORF">GCM10011511_46530</name>
</gene>